<dbReference type="EMBL" id="CAJNOQ010000153">
    <property type="protein sequence ID" value="CAF0764980.1"/>
    <property type="molecule type" value="Genomic_DNA"/>
</dbReference>
<name>A0A813QCE6_9BILA</name>
<evidence type="ECO:0000313" key="12">
    <source>
        <dbReference type="Proteomes" id="UP000663829"/>
    </source>
</evidence>
<dbReference type="PANTHER" id="PTHR23421">
    <property type="entry name" value="BETA-GALACTOSIDASE RELATED"/>
    <property type="match status" value="1"/>
</dbReference>
<accession>A0A813QCE6</accession>
<evidence type="ECO:0000256" key="6">
    <source>
        <dbReference type="SAM" id="MobiDB-lite"/>
    </source>
</evidence>
<dbReference type="Proteomes" id="UP000681722">
    <property type="component" value="Unassembled WGS sequence"/>
</dbReference>
<sequence length="2146" mass="244820">MIDNHTIQLYQKIALTSLWANYKGTISCNSLSCLNDAQKPSRSLKSIHQQNSNNNNNNDNSHDNSLARTNQKWQQQMKFYVYDLSREKPINLIYDVDEEKLLLVNNVSENIYNYGIRNGFLNAYHNSKTEPTLSLDDKRNLLIRLYHENGNTEQKLFRILSGSLHYFRVLPQLWSDRIQKMKAAGLNTVETYIPWNLHEPEKGQYKFQEGLADIVTFLELIRSHEMFAIIRPSGFICAEYEWGGLPSWLLKDNNMRVRTTYSGFMAALKKYYDVLLPILAEYQYNRQGQGPIIAFQIENEYGSYGSDKEYLEQIKSIYEANGLTELFLTSDGAEVLKNGTLTDVWATVNFQRYIQANLDKLRLFRPNKHLMITEYWTGWFDYWGGTHNTGSRGYYDAEQLESDVEEILNLKDVSINFYMFHGGTNFGFTSGGHHFPKSHYNPLVTSYDYDAPLNESGDPTPKYYAIRKVIKNFYEKNPSLLIFNTKRSVISNPEYFLPTVPLSSQKASYGTIEIKGYKTFLEILEDDLLTTKSHSQNMINMEKLSINNFSGQSTGFIVYHTVLNNLPKSKIQLNVTSVADNAIVLINNNVIFNSKHTDNQFYIDLPSTDEEQLSLHILVENMGRINFGPTIDNSRKGIKGEVLLNNDVSIKNWTIYSLEFRKGISGVTNWNKVDKLNRQLNMGPCLFLGAFSIEDETPYDTYLSLPQFTKGVAFVNGFNIGRYWNIGPQKTLYIPAQLLFKGFNQIQVFELYTFGQSDILVFLNGKNIISSSLEQIKNDITILSRQKEKIIIGTCRLSSNSNNNNNNTIIASYLASLSFVEFSNIAINFLRDKFITKTKSSEHLAESRNILSLLNPFTKKKRLLTTNGEQKDDGDSAIVLASNDLNRNQKSKRNPSPNRDSGFIETDGTNGSLLTQHSGSSRLRSKTSLEKSDSRDDSFESFPPSLKNGILNLNNHTDDLLTTTIPDTIKIMPENSGLKYSDLLFEKFQKSRREPQTTPMTDGCNIYTHHSNPVRQYDETVILRGREIAYEAANASSQISHNINSISNETEFKYRLPIVQSYSKDQIRELYGELDEKTHPLKENIWTPYTIQHHQPPIDAWDENLSLSISKPDTYFVKRTDFTSKSNWDFETSFEQTLSNGQSKTVKNKFECPLPKFRLDTDGGKINKKQVHSHPFLSTGLSNPRLDTQQPRSSIDKQIENRNNINISSPSEDLSLKPIVEEELNIPLNLIKGSFRTSLGSPLYDNARIYVTEANPITFSGTPTEEQKGFVQSIQDTKSAIKIEMNLSEKTNTIHDKKQKLEKSAFIDLSPNSSEQDSTIKSNWTTPGLNGMYLEPYMDRLYNIDEHWHQSKLTMNSTDFKYVDVQKENQSSTNESEHLSPTIIGFDDLSYGSTTPPIQDKKTPTLSQTEFHSILDLEATSLNGEYSYHTAASNSTRKKSVRAYSNIREKQENQRLHSTASTDNDTSDSTLKQTKFDIYESFTSAEDSFYDALASPTTVESESTLSMTNNLSSLIQQINEINRTEHVNTQNICDIIKSIQDDKQNVKELSEISNTDQYTTNTSFTEEGISIQSQNDNLSRIILQINDLAFLSQRRLSPEGSERKLFDKNSSSKSEDEMQRYHQDPTTVNALTTIVQNINHLTETDKMQSLEKIINPFSSHNYHQLYKVYNSTNVISTIDDDMSIPNEFESKPSEYINNLHFVDDDLAMPTVEMTDIIWESHEKEANTESENLTALVSSITTLSQKPILSTNVNNLLLMYDDDVITRKNSKKLIDISTENNVHNLANLVEHIYQHSIQNHSITSNNEQSYDLVDQVSHANLSNIVSEIMEHHKTASTLTSKTTWTKSSSLANEKQPTKIFEQELIVENLKSIINEINDKQEQSLPLKAEDEQFQVNHLSQIVGDTFLIGSKYTYPKVFGTVKEDENVQQPKQSVFQETNSTSSSNNIGDYSNNLTPMTLTINITQKPFAQQSINENIVEQPEKLYEEYGYRRITRDPDTNSVVEKLEECIRRYKNNIDDYQTASENVDSQINKLSNPLKSDFYASNHDFDETLPFDPVSSSTYSESEMRDISGRSSVVLQAPTSTSLITLNLRKTLDSPTQSRITDMQNMPQLNTLSTTTSDIGACEYKKVEFNNSVDVHLTILFQS</sequence>
<dbReference type="Gene3D" id="3.20.20.80">
    <property type="entry name" value="Glycosidases"/>
    <property type="match status" value="1"/>
</dbReference>
<dbReference type="InterPro" id="IPR017853">
    <property type="entry name" value="GH"/>
</dbReference>
<keyword evidence="3" id="KW-0326">Glycosidase</keyword>
<dbReference type="InterPro" id="IPR031330">
    <property type="entry name" value="Gly_Hdrlase_35_cat"/>
</dbReference>
<evidence type="ECO:0000259" key="9">
    <source>
        <dbReference type="Pfam" id="PF21467"/>
    </source>
</evidence>
<feature type="domain" description="Beta-galactosidase galactose-binding" evidence="9">
    <location>
        <begin position="684"/>
        <end position="744"/>
    </location>
</feature>
<dbReference type="Gene3D" id="2.60.120.260">
    <property type="entry name" value="Galactose-binding domain-like"/>
    <property type="match status" value="2"/>
</dbReference>
<evidence type="ECO:0000256" key="5">
    <source>
        <dbReference type="SAM" id="Coils"/>
    </source>
</evidence>
<dbReference type="GO" id="GO:0005975">
    <property type="term" value="P:carbohydrate metabolic process"/>
    <property type="evidence" value="ECO:0007669"/>
    <property type="project" value="InterPro"/>
</dbReference>
<feature type="region of interest" description="Disordered" evidence="6">
    <location>
        <begin position="1927"/>
        <end position="1947"/>
    </location>
</feature>
<evidence type="ECO:0000259" key="7">
    <source>
        <dbReference type="Pfam" id="PF01301"/>
    </source>
</evidence>
<dbReference type="InterPro" id="IPR001944">
    <property type="entry name" value="Glycoside_Hdrlase_35"/>
</dbReference>
<dbReference type="GO" id="GO:0004553">
    <property type="term" value="F:hydrolase activity, hydrolyzing O-glycosyl compounds"/>
    <property type="evidence" value="ECO:0007669"/>
    <property type="project" value="InterPro"/>
</dbReference>
<keyword evidence="5" id="KW-0175">Coiled coil</keyword>
<evidence type="ECO:0000256" key="1">
    <source>
        <dbReference type="ARBA" id="ARBA00009809"/>
    </source>
</evidence>
<evidence type="ECO:0000313" key="10">
    <source>
        <dbReference type="EMBL" id="CAF0764980.1"/>
    </source>
</evidence>
<keyword evidence="2" id="KW-0378">Hydrolase</keyword>
<feature type="region of interest" description="Disordered" evidence="6">
    <location>
        <begin position="1600"/>
        <end position="1622"/>
    </location>
</feature>
<evidence type="ECO:0000256" key="4">
    <source>
        <dbReference type="RuleBase" id="RU003679"/>
    </source>
</evidence>
<feature type="compositionally biased region" description="Polar residues" evidence="6">
    <location>
        <begin position="907"/>
        <end position="922"/>
    </location>
</feature>
<feature type="domain" description="Beta-galactosidase 1-like first all-beta" evidence="8">
    <location>
        <begin position="551"/>
        <end position="659"/>
    </location>
</feature>
<feature type="coiled-coil region" evidence="5">
    <location>
        <begin position="2002"/>
        <end position="2029"/>
    </location>
</feature>
<feature type="compositionally biased region" description="Low complexity" evidence="6">
    <location>
        <begin position="48"/>
        <end position="59"/>
    </location>
</feature>
<feature type="compositionally biased region" description="Basic and acidic residues" evidence="6">
    <location>
        <begin position="1613"/>
        <end position="1622"/>
    </location>
</feature>
<dbReference type="PRINTS" id="PR00742">
    <property type="entry name" value="GLHYDRLASE35"/>
</dbReference>
<evidence type="ECO:0008006" key="13">
    <source>
        <dbReference type="Google" id="ProtNLM"/>
    </source>
</evidence>
<proteinExistence type="inferred from homology"/>
<gene>
    <name evidence="10" type="ORF">GPM918_LOCUS1598</name>
    <name evidence="11" type="ORF">SRO942_LOCUS1598</name>
</gene>
<dbReference type="SUPFAM" id="SSF49785">
    <property type="entry name" value="Galactose-binding domain-like"/>
    <property type="match status" value="1"/>
</dbReference>
<protein>
    <recommendedName>
        <fullName evidence="13">Beta-galactosidase</fullName>
    </recommendedName>
</protein>
<organism evidence="10 12">
    <name type="scientific">Didymodactylos carnosus</name>
    <dbReference type="NCBI Taxonomy" id="1234261"/>
    <lineage>
        <taxon>Eukaryota</taxon>
        <taxon>Metazoa</taxon>
        <taxon>Spiralia</taxon>
        <taxon>Gnathifera</taxon>
        <taxon>Rotifera</taxon>
        <taxon>Eurotatoria</taxon>
        <taxon>Bdelloidea</taxon>
        <taxon>Philodinida</taxon>
        <taxon>Philodinidae</taxon>
        <taxon>Didymodactylos</taxon>
    </lineage>
</organism>
<reference evidence="10" key="1">
    <citation type="submission" date="2021-02" db="EMBL/GenBank/DDBJ databases">
        <authorList>
            <person name="Nowell W R."/>
        </authorList>
    </citation>
    <scope>NUCLEOTIDE SEQUENCE</scope>
</reference>
<evidence type="ECO:0000313" key="11">
    <source>
        <dbReference type="EMBL" id="CAF3546225.1"/>
    </source>
</evidence>
<dbReference type="EMBL" id="CAJOBC010000153">
    <property type="protein sequence ID" value="CAF3546225.1"/>
    <property type="molecule type" value="Genomic_DNA"/>
</dbReference>
<dbReference type="Pfam" id="PF01301">
    <property type="entry name" value="Glyco_hydro_35"/>
    <property type="match status" value="1"/>
</dbReference>
<evidence type="ECO:0000256" key="3">
    <source>
        <dbReference type="ARBA" id="ARBA00023295"/>
    </source>
</evidence>
<dbReference type="SUPFAM" id="SSF51445">
    <property type="entry name" value="(Trans)glycosidases"/>
    <property type="match status" value="1"/>
</dbReference>
<evidence type="ECO:0000256" key="2">
    <source>
        <dbReference type="ARBA" id="ARBA00022801"/>
    </source>
</evidence>
<keyword evidence="12" id="KW-1185">Reference proteome</keyword>
<feature type="compositionally biased region" description="Polar residues" evidence="6">
    <location>
        <begin position="883"/>
        <end position="899"/>
    </location>
</feature>
<dbReference type="InterPro" id="IPR048913">
    <property type="entry name" value="BetaGal_gal-bd"/>
</dbReference>
<feature type="compositionally biased region" description="Low complexity" evidence="6">
    <location>
        <begin position="1458"/>
        <end position="1469"/>
    </location>
</feature>
<evidence type="ECO:0000259" key="8">
    <source>
        <dbReference type="Pfam" id="PF21317"/>
    </source>
</evidence>
<dbReference type="Pfam" id="PF21467">
    <property type="entry name" value="BetaGal_gal-bd"/>
    <property type="match status" value="1"/>
</dbReference>
<comment type="caution">
    <text evidence="10">The sequence shown here is derived from an EMBL/GenBank/DDBJ whole genome shotgun (WGS) entry which is preliminary data.</text>
</comment>
<feature type="compositionally biased region" description="Basic and acidic residues" evidence="6">
    <location>
        <begin position="927"/>
        <end position="938"/>
    </location>
</feature>
<feature type="region of interest" description="Disordered" evidence="6">
    <location>
        <begin position="1448"/>
        <end position="1469"/>
    </location>
</feature>
<feature type="region of interest" description="Disordered" evidence="6">
    <location>
        <begin position="42"/>
        <end position="65"/>
    </location>
</feature>
<comment type="similarity">
    <text evidence="1 4">Belongs to the glycosyl hydrolase 35 family.</text>
</comment>
<feature type="region of interest" description="Disordered" evidence="6">
    <location>
        <begin position="881"/>
        <end position="941"/>
    </location>
</feature>
<dbReference type="OrthoDB" id="1657402at2759"/>
<dbReference type="FunFam" id="2.60.120.260:FF:000049">
    <property type="entry name" value="Beta-galactosidase"/>
    <property type="match status" value="1"/>
</dbReference>
<dbReference type="Proteomes" id="UP000663829">
    <property type="component" value="Unassembled WGS sequence"/>
</dbReference>
<dbReference type="InterPro" id="IPR008979">
    <property type="entry name" value="Galactose-bd-like_sf"/>
</dbReference>
<dbReference type="InterPro" id="IPR048912">
    <property type="entry name" value="BetaGal1-like_ABD1"/>
</dbReference>
<dbReference type="Pfam" id="PF21317">
    <property type="entry name" value="BetaGal_ABD_1"/>
    <property type="match status" value="1"/>
</dbReference>
<feature type="domain" description="Glycoside hydrolase 35 catalytic" evidence="7">
    <location>
        <begin position="154"/>
        <end position="472"/>
    </location>
</feature>